<dbReference type="InterPro" id="IPR019336">
    <property type="entry name" value="GPR180/TMEM145_TM"/>
</dbReference>
<evidence type="ECO:0000256" key="5">
    <source>
        <dbReference type="ARBA" id="ARBA00023180"/>
    </source>
</evidence>
<reference evidence="10" key="1">
    <citation type="submission" date="2022-03" db="EMBL/GenBank/DDBJ databases">
        <authorList>
            <person name="Martin C."/>
        </authorList>
    </citation>
    <scope>NUCLEOTIDE SEQUENCE</scope>
</reference>
<feature type="transmembrane region" description="Helical" evidence="7">
    <location>
        <begin position="199"/>
        <end position="219"/>
    </location>
</feature>
<name>A0A8S4PVX5_OWEFU</name>
<gene>
    <name evidence="10" type="ORF">OFUS_LOCUS22168</name>
</gene>
<dbReference type="AlphaFoldDB" id="A0A8S4PVX5"/>
<comment type="caution">
    <text evidence="10">The sequence shown here is derived from an EMBL/GenBank/DDBJ whole genome shotgun (WGS) entry which is preliminary data.</text>
</comment>
<feature type="transmembrane region" description="Helical" evidence="7">
    <location>
        <begin position="371"/>
        <end position="393"/>
    </location>
</feature>
<dbReference type="EMBL" id="CAIIXF020000010">
    <property type="protein sequence ID" value="CAH1797967.1"/>
    <property type="molecule type" value="Genomic_DNA"/>
</dbReference>
<evidence type="ECO:0000256" key="2">
    <source>
        <dbReference type="ARBA" id="ARBA00022692"/>
    </source>
</evidence>
<feature type="compositionally biased region" description="Low complexity" evidence="6">
    <location>
        <begin position="541"/>
        <end position="555"/>
    </location>
</feature>
<feature type="compositionally biased region" description="Basic and acidic residues" evidence="6">
    <location>
        <begin position="598"/>
        <end position="619"/>
    </location>
</feature>
<evidence type="ECO:0000313" key="11">
    <source>
        <dbReference type="Proteomes" id="UP000749559"/>
    </source>
</evidence>
<feature type="compositionally biased region" description="Polar residues" evidence="6">
    <location>
        <begin position="483"/>
        <end position="493"/>
    </location>
</feature>
<evidence type="ECO:0000256" key="1">
    <source>
        <dbReference type="ARBA" id="ARBA00004141"/>
    </source>
</evidence>
<keyword evidence="11" id="KW-1185">Reference proteome</keyword>
<evidence type="ECO:0000259" key="9">
    <source>
        <dbReference type="Pfam" id="PF21892"/>
    </source>
</evidence>
<dbReference type="GO" id="GO:0007186">
    <property type="term" value="P:G protein-coupled receptor signaling pathway"/>
    <property type="evidence" value="ECO:0007669"/>
    <property type="project" value="InterPro"/>
</dbReference>
<feature type="transmembrane region" description="Helical" evidence="7">
    <location>
        <begin position="304"/>
        <end position="321"/>
    </location>
</feature>
<evidence type="ECO:0000256" key="4">
    <source>
        <dbReference type="ARBA" id="ARBA00023136"/>
    </source>
</evidence>
<dbReference type="Proteomes" id="UP000749559">
    <property type="component" value="Unassembled WGS sequence"/>
</dbReference>
<organism evidence="10 11">
    <name type="scientific">Owenia fusiformis</name>
    <name type="common">Polychaete worm</name>
    <dbReference type="NCBI Taxonomy" id="6347"/>
    <lineage>
        <taxon>Eukaryota</taxon>
        <taxon>Metazoa</taxon>
        <taxon>Spiralia</taxon>
        <taxon>Lophotrochozoa</taxon>
        <taxon>Annelida</taxon>
        <taxon>Polychaeta</taxon>
        <taxon>Sedentaria</taxon>
        <taxon>Canalipalpata</taxon>
        <taxon>Sabellida</taxon>
        <taxon>Oweniida</taxon>
        <taxon>Oweniidae</taxon>
        <taxon>Owenia</taxon>
    </lineage>
</organism>
<feature type="region of interest" description="Disordered" evidence="6">
    <location>
        <begin position="466"/>
        <end position="695"/>
    </location>
</feature>
<keyword evidence="4 7" id="KW-0472">Membrane</keyword>
<evidence type="ECO:0000256" key="3">
    <source>
        <dbReference type="ARBA" id="ARBA00022989"/>
    </source>
</evidence>
<dbReference type="GO" id="GO:0019236">
    <property type="term" value="P:response to pheromone"/>
    <property type="evidence" value="ECO:0007669"/>
    <property type="project" value="InterPro"/>
</dbReference>
<feature type="transmembrane region" description="Helical" evidence="7">
    <location>
        <begin position="231"/>
        <end position="253"/>
    </location>
</feature>
<evidence type="ECO:0008006" key="12">
    <source>
        <dbReference type="Google" id="ProtNLM"/>
    </source>
</evidence>
<feature type="transmembrane region" description="Helical" evidence="7">
    <location>
        <begin position="341"/>
        <end position="359"/>
    </location>
</feature>
<feature type="domain" description="GPR180-like N-terminal" evidence="9">
    <location>
        <begin position="35"/>
        <end position="171"/>
    </location>
</feature>
<dbReference type="PANTHER" id="PTHR23252:SF24">
    <property type="entry name" value="TRANSMEMBRANE PROTEIN 145"/>
    <property type="match status" value="1"/>
</dbReference>
<protein>
    <recommendedName>
        <fullName evidence="12">Intimal thickness related receptor IRP domain-containing protein</fullName>
    </recommendedName>
</protein>
<feature type="compositionally biased region" description="Polar residues" evidence="6">
    <location>
        <begin position="500"/>
        <end position="520"/>
    </location>
</feature>
<dbReference type="Pfam" id="PF10192">
    <property type="entry name" value="GPR180-TMEM145_TM"/>
    <property type="match status" value="1"/>
</dbReference>
<evidence type="ECO:0000259" key="8">
    <source>
        <dbReference type="Pfam" id="PF10192"/>
    </source>
</evidence>
<feature type="non-terminal residue" evidence="10">
    <location>
        <position position="695"/>
    </location>
</feature>
<keyword evidence="5" id="KW-0325">Glycoprotein</keyword>
<evidence type="ECO:0000256" key="6">
    <source>
        <dbReference type="SAM" id="MobiDB-lite"/>
    </source>
</evidence>
<keyword evidence="2 7" id="KW-0812">Transmembrane</keyword>
<dbReference type="PANTHER" id="PTHR23252">
    <property type="entry name" value="INTIMAL THICKNESS RECEPTOR-RELATED"/>
    <property type="match status" value="1"/>
</dbReference>
<feature type="compositionally biased region" description="Polar residues" evidence="6">
    <location>
        <begin position="640"/>
        <end position="650"/>
    </location>
</feature>
<dbReference type="InterPro" id="IPR047831">
    <property type="entry name" value="GPR180/TMEM145"/>
</dbReference>
<feature type="domain" description="GPR180/TMEM145 transmembrane" evidence="8">
    <location>
        <begin position="201"/>
        <end position="421"/>
    </location>
</feature>
<evidence type="ECO:0000313" key="10">
    <source>
        <dbReference type="EMBL" id="CAH1797967.1"/>
    </source>
</evidence>
<feature type="compositionally biased region" description="Polar residues" evidence="6">
    <location>
        <begin position="657"/>
        <end position="669"/>
    </location>
</feature>
<feature type="transmembrane region" description="Helical" evidence="7">
    <location>
        <begin position="273"/>
        <end position="292"/>
    </location>
</feature>
<accession>A0A8S4PVX5</accession>
<dbReference type="Pfam" id="PF21892">
    <property type="entry name" value="TMEM145_N"/>
    <property type="match status" value="1"/>
</dbReference>
<feature type="compositionally biased region" description="Basic and acidic residues" evidence="6">
    <location>
        <begin position="561"/>
        <end position="580"/>
    </location>
</feature>
<comment type="subcellular location">
    <subcellularLocation>
        <location evidence="1">Membrane</location>
        <topology evidence="1">Multi-pass membrane protein</topology>
    </subcellularLocation>
</comment>
<dbReference type="OrthoDB" id="205745at2759"/>
<proteinExistence type="predicted"/>
<dbReference type="InterPro" id="IPR053880">
    <property type="entry name" value="GPR180-like_N"/>
</dbReference>
<evidence type="ECO:0000256" key="7">
    <source>
        <dbReference type="SAM" id="Phobius"/>
    </source>
</evidence>
<sequence length="695" mass="79149">NVIMEAMNWIPSRNLIFSIGLLCILLPKQICGKIVEGTLTTKEDWQFLSRFCFLSEKGRLEFVFEYPKSYESIDMLLYFDDEDQWPAVYKTSKTCQQKLAVLKPENNQVINLSLRYAWSGCAIENKTWAATGVKQEQYVCSGGRSFRSVRERWWFIAVSNCESTKGLTIKYKLTMTNDDSNIFFRQFSADEFYIYELDIAFLVITIIMLGLTLWAAVILRGRQLFHTTYKMYMVSLATQCMHLLIMCIAYGKFANDGLDNYGIKVVARIFDSFSLLTFLLMLILLGKGYTITRGRLSSSGSIKIAVFMTLYSITFIVLFVYEAYFFDAGQVLYLYESPPGYGLIAMRLLGWLWFCYAIFFTLKHYPEKASFYYPFFIFYTLWFWAGPIVILIAMHVMNLWVREKVVNGIENMVVFIGQIFFLILTRPSAANTNFPYHVRTSQIGVMTAVPQQNGVPLGTNMDSFSARPYAPSSDMNGGPRGPNFSNLFVVSNQRSEKTQQRGSPLLSQETDNSDMFTAKQSRFKHQVNTERPTAPIDNTPDDSPAPVDSASSTPPLLGKNRKQDRGRSARHERNHDDLTKNEALPLNSEPVPSTPPLPRKDSNSSDLPELKPERSERSERRRKKKRDRERANAGGMDSAPLSQDSDIFTTSKERSTKGVSNDSFLNDSFSKPRLPPPNALPPLKGSYSLEPPTFS</sequence>
<dbReference type="GO" id="GO:0016020">
    <property type="term" value="C:membrane"/>
    <property type="evidence" value="ECO:0007669"/>
    <property type="project" value="UniProtKB-SubCell"/>
</dbReference>
<keyword evidence="3 7" id="KW-1133">Transmembrane helix</keyword>